<dbReference type="InterPro" id="IPR006143">
    <property type="entry name" value="RND_pump_MFP"/>
</dbReference>
<dbReference type="PANTHER" id="PTHR30158">
    <property type="entry name" value="ACRA/E-RELATED COMPONENT OF DRUG EFFLUX TRANSPORTER"/>
    <property type="match status" value="1"/>
</dbReference>
<evidence type="ECO:0000256" key="3">
    <source>
        <dbReference type="SAM" id="MobiDB-lite"/>
    </source>
</evidence>
<name>A0ABQ6LXM6_9GAMM</name>
<dbReference type="InterPro" id="IPR058627">
    <property type="entry name" value="MdtA-like_C"/>
</dbReference>
<evidence type="ECO:0000256" key="1">
    <source>
        <dbReference type="ARBA" id="ARBA00004519"/>
    </source>
</evidence>
<comment type="caution">
    <text evidence="8">The sequence shown here is derived from an EMBL/GenBank/DDBJ whole genome shotgun (WGS) entry which is preliminary data.</text>
</comment>
<dbReference type="Gene3D" id="2.40.420.20">
    <property type="match status" value="1"/>
</dbReference>
<dbReference type="Pfam" id="PF25967">
    <property type="entry name" value="RND-MFP_C"/>
    <property type="match status" value="1"/>
</dbReference>
<evidence type="ECO:0000259" key="7">
    <source>
        <dbReference type="Pfam" id="PF25967"/>
    </source>
</evidence>
<evidence type="ECO:0000256" key="2">
    <source>
        <dbReference type="ARBA" id="ARBA00009477"/>
    </source>
</evidence>
<evidence type="ECO:0000313" key="9">
    <source>
        <dbReference type="Proteomes" id="UP001224392"/>
    </source>
</evidence>
<dbReference type="Gene3D" id="1.10.287.470">
    <property type="entry name" value="Helix hairpin bin"/>
    <property type="match status" value="1"/>
</dbReference>
<dbReference type="InterPro" id="IPR058626">
    <property type="entry name" value="MdtA-like_b-barrel"/>
</dbReference>
<dbReference type="InterPro" id="IPR058625">
    <property type="entry name" value="MdtA-like_BSH"/>
</dbReference>
<dbReference type="Gene3D" id="2.40.30.170">
    <property type="match status" value="1"/>
</dbReference>
<comment type="subcellular location">
    <subcellularLocation>
        <location evidence="1">Cell inner membrane</location>
        <topology evidence="1">Lipid-anchor</topology>
    </subcellularLocation>
</comment>
<dbReference type="Pfam" id="PF25917">
    <property type="entry name" value="BSH_RND"/>
    <property type="match status" value="1"/>
</dbReference>
<evidence type="ECO:0000259" key="5">
    <source>
        <dbReference type="Pfam" id="PF25917"/>
    </source>
</evidence>
<evidence type="ECO:0000313" key="8">
    <source>
        <dbReference type="EMBL" id="GMG86861.1"/>
    </source>
</evidence>
<protein>
    <submittedName>
        <fullName evidence="8">Multidrug efflux RND transporter periplasmic adaptor subunit VmeY</fullName>
    </submittedName>
</protein>
<dbReference type="Gene3D" id="2.40.50.100">
    <property type="match status" value="1"/>
</dbReference>
<evidence type="ECO:0000259" key="4">
    <source>
        <dbReference type="Pfam" id="PF25876"/>
    </source>
</evidence>
<dbReference type="Pfam" id="PF25944">
    <property type="entry name" value="Beta-barrel_RND"/>
    <property type="match status" value="1"/>
</dbReference>
<dbReference type="InterPro" id="IPR058624">
    <property type="entry name" value="MdtA-like_HH"/>
</dbReference>
<gene>
    <name evidence="8" type="primary">vmeY</name>
    <name evidence="8" type="ORF">MNKW57_11820</name>
</gene>
<feature type="domain" description="Multidrug resistance protein MdtA-like beta-barrel" evidence="6">
    <location>
        <begin position="157"/>
        <end position="246"/>
    </location>
</feature>
<keyword evidence="9" id="KW-1185">Reference proteome</keyword>
<dbReference type="EMBL" id="BSYJ01000002">
    <property type="protein sequence ID" value="GMG86861.1"/>
    <property type="molecule type" value="Genomic_DNA"/>
</dbReference>
<feature type="domain" description="Multidrug resistance protein MdtA-like C-terminal permuted SH3" evidence="7">
    <location>
        <begin position="255"/>
        <end position="313"/>
    </location>
</feature>
<reference evidence="8 9" key="1">
    <citation type="submission" date="2023-04" db="EMBL/GenBank/DDBJ databases">
        <title>Marinobulbifer ophiurae gen. nov., sp. Nov., isolate from tissue of brittle star Ophioplocus japonicus.</title>
        <authorList>
            <person name="Kawano K."/>
            <person name="Sawayama S."/>
            <person name="Nakagawa S."/>
        </authorList>
    </citation>
    <scope>NUCLEOTIDE SEQUENCE [LARGE SCALE GENOMIC DNA]</scope>
    <source>
        <strain evidence="8 9">NKW57</strain>
    </source>
</reference>
<feature type="domain" description="Multidrug resistance protein MdtA-like alpha-helical hairpin" evidence="4">
    <location>
        <begin position="54"/>
        <end position="121"/>
    </location>
</feature>
<dbReference type="Proteomes" id="UP001224392">
    <property type="component" value="Unassembled WGS sequence"/>
</dbReference>
<feature type="compositionally biased region" description="Basic and acidic residues" evidence="3">
    <location>
        <begin position="336"/>
        <end position="355"/>
    </location>
</feature>
<organism evidence="8 9">
    <name type="scientific">Biformimicrobium ophioploci</name>
    <dbReference type="NCBI Taxonomy" id="3036711"/>
    <lineage>
        <taxon>Bacteria</taxon>
        <taxon>Pseudomonadati</taxon>
        <taxon>Pseudomonadota</taxon>
        <taxon>Gammaproteobacteria</taxon>
        <taxon>Cellvibrionales</taxon>
        <taxon>Microbulbiferaceae</taxon>
        <taxon>Biformimicrobium</taxon>
    </lineage>
</organism>
<feature type="region of interest" description="Disordered" evidence="3">
    <location>
        <begin position="318"/>
        <end position="355"/>
    </location>
</feature>
<dbReference type="SUPFAM" id="SSF111369">
    <property type="entry name" value="HlyD-like secretion proteins"/>
    <property type="match status" value="1"/>
</dbReference>
<dbReference type="NCBIfam" id="TIGR01730">
    <property type="entry name" value="RND_mfp"/>
    <property type="match status" value="1"/>
</dbReference>
<feature type="domain" description="Multidrug resistance protein MdtA-like barrel-sandwich hybrid" evidence="5">
    <location>
        <begin position="14"/>
        <end position="144"/>
    </location>
</feature>
<comment type="similarity">
    <text evidence="2">Belongs to the membrane fusion protein (MFP) (TC 8.A.1) family.</text>
</comment>
<dbReference type="Pfam" id="PF25876">
    <property type="entry name" value="HH_MFP_RND"/>
    <property type="match status" value="1"/>
</dbReference>
<proteinExistence type="inferred from homology"/>
<evidence type="ECO:0000259" key="6">
    <source>
        <dbReference type="Pfam" id="PF25944"/>
    </source>
</evidence>
<sequence length="355" mass="39124">MEYVGRVEAIDELKVRPKVGGYILRRHFKEGDVVTEGQLLFEIDPAPFEARVESHAANVAQAEAAVKIAERNFFRGKKLIPRGAISEVQFDELASNFDQSQAVLMAAEADLVNARLDLSYTKVIAPLTGRIGRTDFANGSLVGPETSELATIVKLDPVYVRFDVPEDQLLSFRMARLSGEAAGKPVAVTYRILLPNGEYYPHEGKLEFFDNKIDPTTGSVAVRASFPNPDKLLVHGQYAKVTIRLDFGDAAMQPLVPQSAVMEDIQGRYVFVIGKDNVAEKRYLKLGQREGELWAVTNGLTVGENIVVSGLQRIVVDQPVQPRAPEVDPYEPPEQEEVKDVPEAAADEAHEATKP</sequence>
<accession>A0ABQ6LXM6</accession>